<dbReference type="EMBL" id="QGKX02000004">
    <property type="protein sequence ID" value="KAF3598971.1"/>
    <property type="molecule type" value="Genomic_DNA"/>
</dbReference>
<dbReference type="Proteomes" id="UP000712600">
    <property type="component" value="Unassembled WGS sequence"/>
</dbReference>
<reference evidence="2" key="1">
    <citation type="submission" date="2019-12" db="EMBL/GenBank/DDBJ databases">
        <title>Genome sequencing and annotation of Brassica cretica.</title>
        <authorList>
            <person name="Studholme D.J."/>
            <person name="Sarris P."/>
        </authorList>
    </citation>
    <scope>NUCLEOTIDE SEQUENCE</scope>
    <source>
        <strain evidence="2">PFS-109/04</strain>
        <tissue evidence="2">Leaf</tissue>
    </source>
</reference>
<evidence type="ECO:0008006" key="4">
    <source>
        <dbReference type="Google" id="ProtNLM"/>
    </source>
</evidence>
<feature type="signal peptide" evidence="1">
    <location>
        <begin position="1"/>
        <end position="20"/>
    </location>
</feature>
<gene>
    <name evidence="2" type="ORF">F2Q69_00036696</name>
</gene>
<dbReference type="AlphaFoldDB" id="A0A8S9SC95"/>
<evidence type="ECO:0000313" key="2">
    <source>
        <dbReference type="EMBL" id="KAF3598971.1"/>
    </source>
</evidence>
<proteinExistence type="predicted"/>
<accession>A0A8S9SC95</accession>
<protein>
    <recommendedName>
        <fullName evidence="4">Secreted protein</fullName>
    </recommendedName>
</protein>
<keyword evidence="1" id="KW-0732">Signal</keyword>
<evidence type="ECO:0000313" key="3">
    <source>
        <dbReference type="Proteomes" id="UP000712600"/>
    </source>
</evidence>
<sequence>MAVVDLILQICLFSWSGVSSFRGVRGWCLVLGPGCASAQGRRRWSIVGAYTGMLAGCVSRVSLWGLRVCFKRLTFICRLWQSQMRLR</sequence>
<name>A0A8S9SC95_BRACR</name>
<feature type="chain" id="PRO_5035917673" description="Secreted protein" evidence="1">
    <location>
        <begin position="21"/>
        <end position="87"/>
    </location>
</feature>
<comment type="caution">
    <text evidence="2">The sequence shown here is derived from an EMBL/GenBank/DDBJ whole genome shotgun (WGS) entry which is preliminary data.</text>
</comment>
<organism evidence="2 3">
    <name type="scientific">Brassica cretica</name>
    <name type="common">Mustard</name>
    <dbReference type="NCBI Taxonomy" id="69181"/>
    <lineage>
        <taxon>Eukaryota</taxon>
        <taxon>Viridiplantae</taxon>
        <taxon>Streptophyta</taxon>
        <taxon>Embryophyta</taxon>
        <taxon>Tracheophyta</taxon>
        <taxon>Spermatophyta</taxon>
        <taxon>Magnoliopsida</taxon>
        <taxon>eudicotyledons</taxon>
        <taxon>Gunneridae</taxon>
        <taxon>Pentapetalae</taxon>
        <taxon>rosids</taxon>
        <taxon>malvids</taxon>
        <taxon>Brassicales</taxon>
        <taxon>Brassicaceae</taxon>
        <taxon>Brassiceae</taxon>
        <taxon>Brassica</taxon>
    </lineage>
</organism>
<evidence type="ECO:0000256" key="1">
    <source>
        <dbReference type="SAM" id="SignalP"/>
    </source>
</evidence>